<comment type="caution">
    <text evidence="1">The sequence shown here is derived from an EMBL/GenBank/DDBJ whole genome shotgun (WGS) entry which is preliminary data.</text>
</comment>
<dbReference type="AlphaFoldDB" id="A0A917EFL5"/>
<evidence type="ECO:0000313" key="2">
    <source>
        <dbReference type="Proteomes" id="UP000606730"/>
    </source>
</evidence>
<dbReference type="InterPro" id="IPR007357">
    <property type="entry name" value="PhrB-like"/>
</dbReference>
<dbReference type="Gene3D" id="1.10.579.10">
    <property type="entry name" value="DNA Cyclobutane Dipyrimidine Photolyase, subunit A, domain 3"/>
    <property type="match status" value="1"/>
</dbReference>
<reference evidence="1" key="2">
    <citation type="submission" date="2020-09" db="EMBL/GenBank/DDBJ databases">
        <authorList>
            <person name="Sun Q."/>
            <person name="Zhou Y."/>
        </authorList>
    </citation>
    <scope>NUCLEOTIDE SEQUENCE</scope>
    <source>
        <strain evidence="1">CGMCC 1.16012</strain>
    </source>
</reference>
<dbReference type="PANTHER" id="PTHR38657:SF1">
    <property type="entry name" value="SLR1343 PROTEIN"/>
    <property type="match status" value="1"/>
</dbReference>
<keyword evidence="2" id="KW-1185">Reference proteome</keyword>
<dbReference type="Gene3D" id="1.10.10.1710">
    <property type="entry name" value="Deoxyribodipyrimidine photolyase-related"/>
    <property type="match status" value="1"/>
</dbReference>
<dbReference type="InterPro" id="IPR036134">
    <property type="entry name" value="Crypto/Photolyase_FAD-like_sf"/>
</dbReference>
<sequence length="524" mass="59181">MDISAAPHTPKVILLLADQLSLDMSSLRQANKTSDLILMAEVADEASYVPHHKKKIAFLFSAMRHFAQQLEAAGWKVRYVRLDDPQNSGSLVGELDRACRDCSAGRAIVTEPGEYRLKAAFQSLAVGAGYSLTMLDDDRFLASHEEFQAWASDRKQLRMEYFYREMRRKTGLLMAGNKPEGGKWNFDAENRKPAKSDLFMPRPQRTAPDEITQEVLDLVETRFGTNFGKLTPFWYAVTRAGALEALEHFVSTALPQFGDFQDAMLEGECFLYHSVLAQYINCGLLRPLEVCRRVERAYYDGHAPLNAVEGYIRQIIGWREFVRGIYWLKMPGYTSENFFGADRPLPEFYWTADTDMACMAAAIGQTRDEAYAHHIQRLMVTGNFAMLAGVDPHEVHEWYLAVYADAYEWVEAPNVIGMSQFADGGLLGSKPYAASGNYINKMSDHCGGCRYDVKQKTGPDACPFNPLYWDFLVRNEDKLRGNARLGQVYRTWDKMAEEKKTAYLQSAAAVLAALGLENDVHHGQ</sequence>
<dbReference type="Gene3D" id="1.25.40.80">
    <property type="match status" value="1"/>
</dbReference>
<dbReference type="EMBL" id="BMKN01000001">
    <property type="protein sequence ID" value="GGE36963.1"/>
    <property type="molecule type" value="Genomic_DNA"/>
</dbReference>
<dbReference type="RefSeq" id="WP_095596957.1">
    <property type="nucleotide sequence ID" value="NZ_BMKN01000001.1"/>
</dbReference>
<name>A0A917EFL5_9RHOB</name>
<dbReference type="InterPro" id="IPR052551">
    <property type="entry name" value="UV-DNA_repair_photolyase"/>
</dbReference>
<dbReference type="OrthoDB" id="5288100at2"/>
<dbReference type="Pfam" id="PF04244">
    <property type="entry name" value="DPRP"/>
    <property type="match status" value="1"/>
</dbReference>
<dbReference type="SUPFAM" id="SSF48173">
    <property type="entry name" value="Cryptochrome/photolyase FAD-binding domain"/>
    <property type="match status" value="1"/>
</dbReference>
<proteinExistence type="predicted"/>
<gene>
    <name evidence="1" type="primary">phrB</name>
    <name evidence="1" type="ORF">GCM10011517_00830</name>
</gene>
<evidence type="ECO:0000313" key="1">
    <source>
        <dbReference type="EMBL" id="GGE36963.1"/>
    </source>
</evidence>
<dbReference type="Proteomes" id="UP000606730">
    <property type="component" value="Unassembled WGS sequence"/>
</dbReference>
<dbReference type="PANTHER" id="PTHR38657">
    <property type="entry name" value="SLR1343 PROTEIN"/>
    <property type="match status" value="1"/>
</dbReference>
<accession>A0A917EFL5</accession>
<dbReference type="InterPro" id="IPR014729">
    <property type="entry name" value="Rossmann-like_a/b/a_fold"/>
</dbReference>
<dbReference type="Gene3D" id="3.40.50.620">
    <property type="entry name" value="HUPs"/>
    <property type="match status" value="1"/>
</dbReference>
<reference evidence="1" key="1">
    <citation type="journal article" date="2014" name="Int. J. Syst. Evol. Microbiol.">
        <title>Complete genome sequence of Corynebacterium casei LMG S-19264T (=DSM 44701T), isolated from a smear-ripened cheese.</title>
        <authorList>
            <consortium name="US DOE Joint Genome Institute (JGI-PGF)"/>
            <person name="Walter F."/>
            <person name="Albersmeier A."/>
            <person name="Kalinowski J."/>
            <person name="Ruckert C."/>
        </authorList>
    </citation>
    <scope>NUCLEOTIDE SEQUENCE</scope>
    <source>
        <strain evidence="1">CGMCC 1.16012</strain>
    </source>
</reference>
<organism evidence="1 2">
    <name type="scientific">Actibacterium pelagium</name>
    <dbReference type="NCBI Taxonomy" id="2029103"/>
    <lineage>
        <taxon>Bacteria</taxon>
        <taxon>Pseudomonadati</taxon>
        <taxon>Pseudomonadota</taxon>
        <taxon>Alphaproteobacteria</taxon>
        <taxon>Rhodobacterales</taxon>
        <taxon>Roseobacteraceae</taxon>
        <taxon>Actibacterium</taxon>
    </lineage>
</organism>
<protein>
    <submittedName>
        <fullName evidence="1">(6-4) photolyase</fullName>
    </submittedName>
</protein>